<sequence>MEDFRSKATEVDGRFGRAERELAAQAVLVPPGGDETRLEAFVEEGGYMVTTGQQPGLLGGPLYNIYKALTAARLAGVLEERLGKPVIPLFWVASEDHDWDEANHTEIIGADNKLHRIELEKSCSEANSAIHRIQVGPVAQYQIDKFIQLLPENDFSPGYIKLILGSFRPDKTLADGFHLLLQELLGRFGIFFTDAAHPKVKAHSSQMLLEELGRSEELEAILRRTSERLSSAGYAQQVPVLEGGVNLFLEGSAGRERLYREGDGFRLHTSGVHVTLRDVRERQAEDHLVLSPNVLSRPVVESSVFPTLSYVGGPGEIAYFAQLGEYFRAHGLEMPIVHPRCSVTLVERKIRKVLDKFELSLEFLQKPFHEVASEVAREGVPQEVGQAIQGFRESVAKCAEELGQAVNSIDPTLNAGATQVRSQAFSALEELERKILQAIKRENQIELNQLEKAQLHLYPDGKPAERVQNPFYFLTRYGGAFLDELYNSFEVSI</sequence>
<dbReference type="InterPro" id="IPR011199">
    <property type="entry name" value="Bacillithiol_biosynth_BshC"/>
</dbReference>
<gene>
    <name evidence="2" type="primary">bshC</name>
</gene>
<dbReference type="InterPro" id="IPR055398">
    <property type="entry name" value="Rossmann-like_BshC"/>
</dbReference>
<keyword evidence="2" id="KW-0175">Coiled coil</keyword>
<proteinExistence type="inferred from homology"/>
<comment type="similarity">
    <text evidence="2">Belongs to the BshC family.</text>
</comment>
<dbReference type="EMBL" id="GU567993">
    <property type="protein sequence ID" value="ADI22672.1"/>
    <property type="molecule type" value="Genomic_DNA"/>
</dbReference>
<dbReference type="PIRSF" id="PIRSF012535">
    <property type="entry name" value="UCP012535"/>
    <property type="match status" value="1"/>
</dbReference>
<protein>
    <recommendedName>
        <fullName evidence="2">Putative cysteine ligase BshC</fullName>
        <ecNumber evidence="2">6.-.-.-</ecNumber>
    </recommendedName>
</protein>
<dbReference type="NCBIfam" id="TIGR03998">
    <property type="entry name" value="thiol_BshC"/>
    <property type="match status" value="1"/>
</dbReference>
<dbReference type="EC" id="6.-.-.-" evidence="2"/>
<organism evidence="5">
    <name type="scientific">uncultured Gemmatimonadales bacterium HF0500_22O06</name>
    <dbReference type="NCBI Taxonomy" id="723615"/>
    <lineage>
        <taxon>Bacteria</taxon>
        <taxon>Pseudomonadati</taxon>
        <taxon>Gemmatimonadota</taxon>
        <taxon>Gemmatimonadia</taxon>
        <taxon>Gemmatimonadales</taxon>
        <taxon>environmental samples</taxon>
    </lineage>
</organism>
<feature type="domain" description="Bacillithiol biosynthesis BshC N-terminal Rossmann-like" evidence="3">
    <location>
        <begin position="37"/>
        <end position="340"/>
    </location>
</feature>
<accession>E7C5E8</accession>
<reference evidence="5" key="1">
    <citation type="submission" date="2010-01" db="EMBL/GenBank/DDBJ databases">
        <title>Genome fragments of uncultured bacteria from the North Pacific subtropical Gyre.</title>
        <authorList>
            <person name="Pham V.D."/>
            <person name="Delong E.F."/>
        </authorList>
    </citation>
    <scope>NUCLEOTIDE SEQUENCE</scope>
</reference>
<evidence type="ECO:0000313" key="5">
    <source>
        <dbReference type="EMBL" id="ADI22672.1"/>
    </source>
</evidence>
<feature type="coiled-coil region" evidence="2">
    <location>
        <begin position="421"/>
        <end position="456"/>
    </location>
</feature>
<dbReference type="AlphaFoldDB" id="E7C5E8"/>
<feature type="domain" description="Bacillithiol biosynthesis BshC C-terminal coiled-coil" evidence="4">
    <location>
        <begin position="343"/>
        <end position="490"/>
    </location>
</feature>
<evidence type="ECO:0000256" key="2">
    <source>
        <dbReference type="HAMAP-Rule" id="MF_01867"/>
    </source>
</evidence>
<dbReference type="InterPro" id="IPR055399">
    <property type="entry name" value="CC_BshC"/>
</dbReference>
<evidence type="ECO:0000259" key="3">
    <source>
        <dbReference type="Pfam" id="PF10079"/>
    </source>
</evidence>
<name>E7C5E8_9BACT</name>
<evidence type="ECO:0000256" key="1">
    <source>
        <dbReference type="ARBA" id="ARBA00022598"/>
    </source>
</evidence>
<keyword evidence="1 2" id="KW-0436">Ligase</keyword>
<dbReference type="HAMAP" id="MF_01867">
    <property type="entry name" value="BshC"/>
    <property type="match status" value="1"/>
</dbReference>
<dbReference type="Pfam" id="PF24850">
    <property type="entry name" value="CC_BshC"/>
    <property type="match status" value="1"/>
</dbReference>
<dbReference type="Pfam" id="PF10079">
    <property type="entry name" value="Rossmann-like_BshC"/>
    <property type="match status" value="1"/>
</dbReference>
<evidence type="ECO:0000259" key="4">
    <source>
        <dbReference type="Pfam" id="PF24850"/>
    </source>
</evidence>
<dbReference type="GO" id="GO:0016874">
    <property type="term" value="F:ligase activity"/>
    <property type="evidence" value="ECO:0007669"/>
    <property type="project" value="UniProtKB-UniRule"/>
</dbReference>